<dbReference type="Pfam" id="PF14411">
    <property type="entry name" value="LHH"/>
    <property type="match status" value="1"/>
</dbReference>
<reference evidence="8 9" key="1">
    <citation type="submission" date="2024-06" db="EMBL/GenBank/DDBJ databases">
        <title>Fanconibacter daqui strain Q02 whole shotgun sequencing project.</title>
        <authorList>
            <person name="Rodrigues J.W.A."/>
            <person name="Viana L.C."/>
            <person name="Vieira E.C."/>
            <person name="Souza F.O.L."/>
            <person name="Alegria O.C."/>
            <person name="Patroca S."/>
            <person name="Cruz A.C.R."/>
            <person name="Nunes A.R.C."/>
        </authorList>
    </citation>
    <scope>NUCLEOTIDE SEQUENCE [LARGE SCALE GENOMIC DNA]</scope>
    <source>
        <strain evidence="8 9">Q02</strain>
    </source>
</reference>
<evidence type="ECO:0000259" key="6">
    <source>
        <dbReference type="Pfam" id="PF04829"/>
    </source>
</evidence>
<evidence type="ECO:0000256" key="1">
    <source>
        <dbReference type="ARBA" id="ARBA00004219"/>
    </source>
</evidence>
<keyword evidence="5" id="KW-0175">Coiled coil</keyword>
<feature type="domain" description="VENN motif-containing" evidence="6">
    <location>
        <begin position="37"/>
        <end position="87"/>
    </location>
</feature>
<keyword evidence="2" id="KW-0800">Toxin</keyword>
<evidence type="ECO:0000256" key="4">
    <source>
        <dbReference type="ARBA" id="ARBA00023026"/>
    </source>
</evidence>
<protein>
    <submittedName>
        <fullName evidence="8">HNH/ENDO VII family nuclease</fullName>
    </submittedName>
</protein>
<feature type="domain" description="LHH" evidence="7">
    <location>
        <begin position="265"/>
        <end position="341"/>
    </location>
</feature>
<evidence type="ECO:0000256" key="2">
    <source>
        <dbReference type="ARBA" id="ARBA00022656"/>
    </source>
</evidence>
<dbReference type="Pfam" id="PF04829">
    <property type="entry name" value="PT-VENN"/>
    <property type="match status" value="1"/>
</dbReference>
<keyword evidence="3" id="KW-1266">Target cell cytoplasm</keyword>
<feature type="coiled-coil region" evidence="5">
    <location>
        <begin position="95"/>
        <end position="122"/>
    </location>
</feature>
<keyword evidence="4" id="KW-0843">Virulence</keyword>
<keyword evidence="9" id="KW-1185">Reference proteome</keyword>
<comment type="subcellular location">
    <subcellularLocation>
        <location evidence="1">Target cell</location>
        <location evidence="1">Target cell cytoplasm</location>
    </subcellularLocation>
</comment>
<name>A0ABV1PRF9_9ENTR</name>
<proteinExistence type="predicted"/>
<sequence length="345" mass="36306">MAELQGRNALAGAAGAVAGEQAAHILLAQMFPGKSAADLTEEEKQTISAFSTLAAGLAGGIAGDSSAGVLTGAQTGKNAAENNALSDIAENLASGMTQQEKYQKAQDALEKATEEFKAKNCTGLSADACGAKMDAHRDELLAGFAEAGSDFIPVYGDIKSFQEADSALGYLAAVVGILPGLGDEAGVLLKGADKALKAGDLEAASKLITRAGDDISSAKYFGQERKFWSAEPVEFSGNKVYQRNDLFDPNHVSSWKEKGKTVTGTNIERMASGRAPIGADGKSVNLHHMTQSQNGPIAEVTQSFHQKNSAVIHINPNTIPSGINRPVFDKWKSQYWQQRAAEYGK</sequence>
<evidence type="ECO:0000259" key="7">
    <source>
        <dbReference type="Pfam" id="PF14411"/>
    </source>
</evidence>
<organism evidence="8 9">
    <name type="scientific">Franconibacter daqui</name>
    <dbReference type="NCBI Taxonomy" id="2047724"/>
    <lineage>
        <taxon>Bacteria</taxon>
        <taxon>Pseudomonadati</taxon>
        <taxon>Pseudomonadota</taxon>
        <taxon>Gammaproteobacteria</taxon>
        <taxon>Enterobacterales</taxon>
        <taxon>Enterobacteriaceae</taxon>
        <taxon>Franconibacter</taxon>
    </lineage>
</organism>
<comment type="caution">
    <text evidence="8">The sequence shown here is derived from an EMBL/GenBank/DDBJ whole genome shotgun (WGS) entry which is preliminary data.</text>
</comment>
<dbReference type="InterPro" id="IPR006914">
    <property type="entry name" value="VENN_dom"/>
</dbReference>
<evidence type="ECO:0000313" key="8">
    <source>
        <dbReference type="EMBL" id="MER0127393.1"/>
    </source>
</evidence>
<dbReference type="InterPro" id="IPR026834">
    <property type="entry name" value="LHH"/>
</dbReference>
<gene>
    <name evidence="8" type="ORF">ABQG75_16815</name>
</gene>
<evidence type="ECO:0000256" key="5">
    <source>
        <dbReference type="SAM" id="Coils"/>
    </source>
</evidence>
<dbReference type="RefSeq" id="WP_349951540.1">
    <property type="nucleotide sequence ID" value="NZ_JBEHGX010000010.1"/>
</dbReference>
<dbReference type="Proteomes" id="UP001447374">
    <property type="component" value="Unassembled WGS sequence"/>
</dbReference>
<accession>A0ABV1PRF9</accession>
<evidence type="ECO:0000256" key="3">
    <source>
        <dbReference type="ARBA" id="ARBA00022913"/>
    </source>
</evidence>
<dbReference type="EMBL" id="JBEHGX010000010">
    <property type="protein sequence ID" value="MER0127393.1"/>
    <property type="molecule type" value="Genomic_DNA"/>
</dbReference>
<evidence type="ECO:0000313" key="9">
    <source>
        <dbReference type="Proteomes" id="UP001447374"/>
    </source>
</evidence>